<feature type="binding site" evidence="9">
    <location>
        <position position="203"/>
    </location>
    <ligand>
        <name>substrate</name>
    </ligand>
</feature>
<dbReference type="InterPro" id="IPR001732">
    <property type="entry name" value="UDP-Glc/GDP-Man_DH_N"/>
</dbReference>
<dbReference type="Pfam" id="PF03720">
    <property type="entry name" value="UDPG_MGDP_dh_C"/>
    <property type="match status" value="1"/>
</dbReference>
<feature type="binding site" evidence="9">
    <location>
        <begin position="151"/>
        <end position="154"/>
    </location>
    <ligand>
        <name>substrate</name>
    </ligand>
</feature>
<dbReference type="InterPro" id="IPR017476">
    <property type="entry name" value="UDP-Glc/GDP-Man"/>
</dbReference>
<name>A0A268NU72_SHOCL</name>
<feature type="binding site" evidence="9">
    <location>
        <position position="320"/>
    </location>
    <ligand>
        <name>substrate</name>
    </ligand>
</feature>
<dbReference type="Pfam" id="PF00984">
    <property type="entry name" value="UDPG_MGDP_dh"/>
    <property type="match status" value="1"/>
</dbReference>
<dbReference type="GO" id="GO:0051287">
    <property type="term" value="F:NAD binding"/>
    <property type="evidence" value="ECO:0007669"/>
    <property type="project" value="InterPro"/>
</dbReference>
<feature type="domain" description="UDP-glucose/GDP-mannose dehydrogenase C-terminal" evidence="11">
    <location>
        <begin position="313"/>
        <end position="414"/>
    </location>
</feature>
<dbReference type="PANTHER" id="PTHR43750">
    <property type="entry name" value="UDP-GLUCOSE 6-DEHYDROGENASE TUAD"/>
    <property type="match status" value="1"/>
</dbReference>
<dbReference type="Pfam" id="PF03721">
    <property type="entry name" value="UDPG_MGDP_dh_N"/>
    <property type="match status" value="1"/>
</dbReference>
<evidence type="ECO:0000256" key="9">
    <source>
        <dbReference type="PIRSR" id="PIRSR500134-2"/>
    </source>
</evidence>
<keyword evidence="5 7" id="KW-0520">NAD</keyword>
<dbReference type="InterPro" id="IPR036291">
    <property type="entry name" value="NAD(P)-bd_dom_sf"/>
</dbReference>
<dbReference type="EC" id="1.1.1.22" evidence="3 7"/>
<feature type="binding site" evidence="10">
    <location>
        <position position="327"/>
    </location>
    <ligand>
        <name>NAD(+)</name>
        <dbReference type="ChEBI" id="CHEBI:57540"/>
    </ligand>
</feature>
<evidence type="ECO:0000256" key="7">
    <source>
        <dbReference type="PIRNR" id="PIRNR000124"/>
    </source>
</evidence>
<comment type="pathway">
    <text evidence="1">Nucleotide-sugar biosynthesis; UDP-alpha-D-glucuronate biosynthesis; UDP-alpha-D-glucuronate from UDP-alpha-D-glucose: step 1/1.</text>
</comment>
<evidence type="ECO:0000256" key="10">
    <source>
        <dbReference type="PIRSR" id="PIRSR500134-3"/>
    </source>
</evidence>
<feature type="binding site" evidence="10">
    <location>
        <position position="35"/>
    </location>
    <ligand>
        <name>NAD(+)</name>
        <dbReference type="ChEBI" id="CHEBI:57540"/>
    </ligand>
</feature>
<comment type="similarity">
    <text evidence="2 7">Belongs to the UDP-glucose/GDP-mannose dehydrogenase family.</text>
</comment>
<evidence type="ECO:0000256" key="8">
    <source>
        <dbReference type="PIRSR" id="PIRSR500134-1"/>
    </source>
</evidence>
<proteinExistence type="inferred from homology"/>
<evidence type="ECO:0000256" key="2">
    <source>
        <dbReference type="ARBA" id="ARBA00006601"/>
    </source>
</evidence>
<dbReference type="PIRSF" id="PIRSF000124">
    <property type="entry name" value="UDPglc_GDPman_dh"/>
    <property type="match status" value="1"/>
</dbReference>
<evidence type="ECO:0000256" key="1">
    <source>
        <dbReference type="ARBA" id="ARBA00004701"/>
    </source>
</evidence>
<feature type="binding site" evidence="9">
    <location>
        <begin position="248"/>
        <end position="252"/>
    </location>
    <ligand>
        <name>substrate</name>
    </ligand>
</feature>
<feature type="binding site" evidence="10">
    <location>
        <position position="262"/>
    </location>
    <ligand>
        <name>NAD(+)</name>
        <dbReference type="ChEBI" id="CHEBI:57540"/>
    </ligand>
</feature>
<dbReference type="SUPFAM" id="SSF51735">
    <property type="entry name" value="NAD(P)-binding Rossmann-fold domains"/>
    <property type="match status" value="1"/>
</dbReference>
<dbReference type="InterPro" id="IPR028357">
    <property type="entry name" value="UDPglc_DH_bac"/>
</dbReference>
<feature type="binding site" evidence="10">
    <location>
        <position position="86"/>
    </location>
    <ligand>
        <name>NAD(+)</name>
        <dbReference type="ChEBI" id="CHEBI:57540"/>
    </ligand>
</feature>
<dbReference type="Gene3D" id="3.40.50.720">
    <property type="entry name" value="NAD(P)-binding Rossmann-like Domain"/>
    <property type="match status" value="2"/>
</dbReference>
<evidence type="ECO:0000256" key="4">
    <source>
        <dbReference type="ARBA" id="ARBA00023002"/>
    </source>
</evidence>
<dbReference type="InterPro" id="IPR008927">
    <property type="entry name" value="6-PGluconate_DH-like_C_sf"/>
</dbReference>
<dbReference type="SUPFAM" id="SSF52413">
    <property type="entry name" value="UDP-glucose/GDP-mannose dehydrogenase C-terminal domain"/>
    <property type="match status" value="1"/>
</dbReference>
<dbReference type="InterPro" id="IPR014026">
    <property type="entry name" value="UDP-Glc/GDP-Man_DH_dimer"/>
</dbReference>
<dbReference type="EMBL" id="NPCC01000043">
    <property type="protein sequence ID" value="PAE87053.1"/>
    <property type="molecule type" value="Genomic_DNA"/>
</dbReference>
<dbReference type="Gene3D" id="1.20.5.100">
    <property type="entry name" value="Cytochrome c1, transmembrane anchor, C-terminal"/>
    <property type="match status" value="1"/>
</dbReference>
<feature type="binding site" evidence="9">
    <location>
        <position position="256"/>
    </location>
    <ligand>
        <name>substrate</name>
    </ligand>
</feature>
<dbReference type="GO" id="GO:0003979">
    <property type="term" value="F:UDP-glucose 6-dehydrogenase activity"/>
    <property type="evidence" value="ECO:0007669"/>
    <property type="project" value="UniProtKB-EC"/>
</dbReference>
<evidence type="ECO:0000256" key="3">
    <source>
        <dbReference type="ARBA" id="ARBA00012954"/>
    </source>
</evidence>
<dbReference type="NCBIfam" id="TIGR03026">
    <property type="entry name" value="NDP-sugDHase"/>
    <property type="match status" value="1"/>
</dbReference>
<dbReference type="GO" id="GO:0006065">
    <property type="term" value="P:UDP-glucuronate biosynthetic process"/>
    <property type="evidence" value="ECO:0007669"/>
    <property type="project" value="UniProtKB-UniPathway"/>
</dbReference>
<feature type="active site" description="Nucleophile" evidence="8">
    <location>
        <position position="259"/>
    </location>
</feature>
<evidence type="ECO:0000313" key="12">
    <source>
        <dbReference type="EMBL" id="PAE87053.1"/>
    </source>
</evidence>
<dbReference type="AlphaFoldDB" id="A0A268NU72"/>
<sequence length="456" mass="49491">MKLCVIGTGYVGLVSGVCYSHIGHEVVCVDRDQEKIKRLSQGEVPIFEPGLEDMLASNMAAGRLSFTTRLSDGLAVADAAIIAVGTPARADGSANLDYVEAVAKEIGSCITAGLVVITKSTVPVGTNRKVKNWIAETCGHEDFEVASCPEFLREGTAIADTLEMERAVIGVESVNAERLLRDLHKPFQTTIVTCNLETAEMAKYAANAFLATKISFINEVANVCEQVGADVTSLAEAIGLDHRIGRHFLKAGIGYGGSCFPKDTQAFIRVAQQAGYDLQIVPAVERVNAAQRLTVVHKLKTALGHNLAGKQIAMLGLAFKPNTDDMRAAPALDVYPALEREQANTVAFDPIATEQAKAALPGIQLANTWQQAVKDADAVLLLTDWETFKDISLPELKKLTKQPIVIDGRNMFDPKEMEMHGFYYDSVGRPVVDGRLERIREWEDLVLGVYDRFANG</sequence>
<evidence type="ECO:0000259" key="11">
    <source>
        <dbReference type="SMART" id="SM00984"/>
    </source>
</evidence>
<keyword evidence="4 7" id="KW-0560">Oxidoreductase</keyword>
<comment type="catalytic activity">
    <reaction evidence="6 7">
        <text>UDP-alpha-D-glucose + 2 NAD(+) + H2O = UDP-alpha-D-glucuronate + 2 NADH + 3 H(+)</text>
        <dbReference type="Rhea" id="RHEA:23596"/>
        <dbReference type="ChEBI" id="CHEBI:15377"/>
        <dbReference type="ChEBI" id="CHEBI:15378"/>
        <dbReference type="ChEBI" id="CHEBI:57540"/>
        <dbReference type="ChEBI" id="CHEBI:57945"/>
        <dbReference type="ChEBI" id="CHEBI:58052"/>
        <dbReference type="ChEBI" id="CHEBI:58885"/>
        <dbReference type="EC" id="1.1.1.22"/>
    </reaction>
</comment>
<organism evidence="12 13">
    <name type="scientific">Shouchella clausii</name>
    <name type="common">Alkalihalobacillus clausii</name>
    <dbReference type="NCBI Taxonomy" id="79880"/>
    <lineage>
        <taxon>Bacteria</taxon>
        <taxon>Bacillati</taxon>
        <taxon>Bacillota</taxon>
        <taxon>Bacilli</taxon>
        <taxon>Bacillales</taxon>
        <taxon>Bacillaceae</taxon>
        <taxon>Shouchella</taxon>
    </lineage>
</organism>
<dbReference type="SUPFAM" id="SSF48179">
    <property type="entry name" value="6-phosphogluconate dehydrogenase C-terminal domain-like"/>
    <property type="match status" value="1"/>
</dbReference>
<accession>A0A268NU72</accession>
<evidence type="ECO:0000313" key="13">
    <source>
        <dbReference type="Proteomes" id="UP000216207"/>
    </source>
</evidence>
<dbReference type="UniPathway" id="UPA00038">
    <property type="reaction ID" value="UER00491"/>
</dbReference>
<protein>
    <recommendedName>
        <fullName evidence="3 7">UDP-glucose 6-dehydrogenase</fullName>
        <ecNumber evidence="3 7">1.1.1.22</ecNumber>
    </recommendedName>
</protein>
<reference evidence="12 13" key="1">
    <citation type="submission" date="2017-07" db="EMBL/GenBank/DDBJ databases">
        <title>Isolation and whole genome analysis of endospore-forming bacteria from heroin.</title>
        <authorList>
            <person name="Kalinowski J."/>
            <person name="Ahrens B."/>
            <person name="Al-Dilaimi A."/>
            <person name="Winkler A."/>
            <person name="Wibberg D."/>
            <person name="Schleenbecker U."/>
            <person name="Ruckert C."/>
            <person name="Wolfel R."/>
            <person name="Grass G."/>
        </authorList>
    </citation>
    <scope>NUCLEOTIDE SEQUENCE [LARGE SCALE GENOMIC DNA]</scope>
    <source>
        <strain evidence="12 13">7539</strain>
    </source>
</reference>
<dbReference type="InterPro" id="IPR014027">
    <property type="entry name" value="UDP-Glc/GDP-Man_DH_C"/>
</dbReference>
<feature type="binding site" evidence="10">
    <location>
        <position position="121"/>
    </location>
    <ligand>
        <name>NAD(+)</name>
        <dbReference type="ChEBI" id="CHEBI:57540"/>
    </ligand>
</feature>
<comment type="caution">
    <text evidence="12">The sequence shown here is derived from an EMBL/GenBank/DDBJ whole genome shotgun (WGS) entry which is preliminary data.</text>
</comment>
<evidence type="ECO:0000256" key="6">
    <source>
        <dbReference type="ARBA" id="ARBA00047473"/>
    </source>
</evidence>
<feature type="binding site" evidence="10">
    <location>
        <position position="154"/>
    </location>
    <ligand>
        <name>NAD(+)</name>
        <dbReference type="ChEBI" id="CHEBI:57540"/>
    </ligand>
</feature>
<feature type="binding site" evidence="10">
    <location>
        <position position="30"/>
    </location>
    <ligand>
        <name>NAD(+)</name>
        <dbReference type="ChEBI" id="CHEBI:57540"/>
    </ligand>
</feature>
<dbReference type="PANTHER" id="PTHR43750:SF3">
    <property type="entry name" value="UDP-GLUCOSE 6-DEHYDROGENASE TUAD"/>
    <property type="match status" value="1"/>
</dbReference>
<dbReference type="Proteomes" id="UP000216207">
    <property type="component" value="Unassembled WGS sequence"/>
</dbReference>
<dbReference type="InterPro" id="IPR036220">
    <property type="entry name" value="UDP-Glc/GDP-Man_DH_C_sf"/>
</dbReference>
<dbReference type="GO" id="GO:0000271">
    <property type="term" value="P:polysaccharide biosynthetic process"/>
    <property type="evidence" value="ECO:0007669"/>
    <property type="project" value="InterPro"/>
</dbReference>
<dbReference type="SMART" id="SM00984">
    <property type="entry name" value="UDPG_MGDP_dh_C"/>
    <property type="match status" value="1"/>
</dbReference>
<gene>
    <name evidence="12" type="ORF">CHH72_20645</name>
</gene>
<evidence type="ECO:0000256" key="5">
    <source>
        <dbReference type="ARBA" id="ARBA00023027"/>
    </source>
</evidence>
<dbReference type="PIRSF" id="PIRSF500134">
    <property type="entry name" value="UDPglc_DH_bac"/>
    <property type="match status" value="1"/>
</dbReference>
<dbReference type="RefSeq" id="WP_095327358.1">
    <property type="nucleotide sequence ID" value="NZ_NPCC01000043.1"/>
</dbReference>